<dbReference type="InterPro" id="IPR011256">
    <property type="entry name" value="Reg_factor_effector_dom_sf"/>
</dbReference>
<dbReference type="GO" id="GO:0043565">
    <property type="term" value="F:sequence-specific DNA binding"/>
    <property type="evidence" value="ECO:0007669"/>
    <property type="project" value="InterPro"/>
</dbReference>
<name>A0A927H5M5_9BACL</name>
<evidence type="ECO:0000313" key="5">
    <source>
        <dbReference type="EMBL" id="MBD2868698.1"/>
    </source>
</evidence>
<keyword evidence="3" id="KW-0804">Transcription</keyword>
<dbReference type="PANTHER" id="PTHR47504:SF5">
    <property type="entry name" value="RIGHT ORIGIN-BINDING PROTEIN"/>
    <property type="match status" value="1"/>
</dbReference>
<dbReference type="SUPFAM" id="SSF55136">
    <property type="entry name" value="Probable bacterial effector-binding domain"/>
    <property type="match status" value="1"/>
</dbReference>
<evidence type="ECO:0000313" key="6">
    <source>
        <dbReference type="Proteomes" id="UP000632125"/>
    </source>
</evidence>
<dbReference type="PANTHER" id="PTHR47504">
    <property type="entry name" value="RIGHT ORIGIN-BINDING PROTEIN"/>
    <property type="match status" value="1"/>
</dbReference>
<dbReference type="Pfam" id="PF12833">
    <property type="entry name" value="HTH_18"/>
    <property type="match status" value="1"/>
</dbReference>
<evidence type="ECO:0000259" key="4">
    <source>
        <dbReference type="PROSITE" id="PS01124"/>
    </source>
</evidence>
<keyword evidence="1" id="KW-0805">Transcription regulation</keyword>
<evidence type="ECO:0000256" key="1">
    <source>
        <dbReference type="ARBA" id="ARBA00023015"/>
    </source>
</evidence>
<dbReference type="Proteomes" id="UP000632125">
    <property type="component" value="Unassembled WGS sequence"/>
</dbReference>
<keyword evidence="2" id="KW-0238">DNA-binding</keyword>
<dbReference type="InterPro" id="IPR029441">
    <property type="entry name" value="Cass2"/>
</dbReference>
<evidence type="ECO:0000256" key="2">
    <source>
        <dbReference type="ARBA" id="ARBA00023125"/>
    </source>
</evidence>
<dbReference type="InterPro" id="IPR009057">
    <property type="entry name" value="Homeodomain-like_sf"/>
</dbReference>
<dbReference type="AlphaFoldDB" id="A0A927H5M5"/>
<sequence>MLPTNYAVECAIDYIEEHLNEPLQLERIAKTASMSLPHLYRMFYAMTGHPVKEYIRKRRVSEAAVLLRQSGLSAIDIGFRCGFDSYQTFIQTFKRYAGMTPGLYRKAELVFSFERISLSERVAYMEEREVTERYPEVKVIRLAARRGMSKLFTARQGESIEEKALFLIGQELGSHGIDFSRAALFGWNVDLDRQHETHGYEVAVVPSGVDGHRSFNDSWRPCELPGGLYAVTYAPAGDGAVIEAAWNRIVSEWLPQSAFELERPFFLEEYQQFNGKIARMKLYLPVRRQASIETIRFEERLQEKAIVFRAEGGDGVWRADQASVAWLERHGLAGDERIGVGMSCSFPPGDGSYYEVILFLPEEELPLMEEGENAAVLGGGWYACLRTAVCGSMTGVLEKIYRWLETSDDCEPDGERDWYVRYIHANDGDSRLDEDGSGEVYAECRVPIRLLRRQGVKA</sequence>
<protein>
    <submittedName>
        <fullName evidence="5">AraC family transcriptional regulator</fullName>
    </submittedName>
</protein>
<feature type="domain" description="HTH araC/xylS-type" evidence="4">
    <location>
        <begin position="9"/>
        <end position="107"/>
    </location>
</feature>
<proteinExistence type="predicted"/>
<gene>
    <name evidence="5" type="ORF">IDH41_08910</name>
</gene>
<dbReference type="SUPFAM" id="SSF46689">
    <property type="entry name" value="Homeodomain-like"/>
    <property type="match status" value="2"/>
</dbReference>
<dbReference type="Gene3D" id="1.10.10.60">
    <property type="entry name" value="Homeodomain-like"/>
    <property type="match status" value="2"/>
</dbReference>
<evidence type="ECO:0000256" key="3">
    <source>
        <dbReference type="ARBA" id="ARBA00023163"/>
    </source>
</evidence>
<dbReference type="SMART" id="SM00342">
    <property type="entry name" value="HTH_ARAC"/>
    <property type="match status" value="1"/>
</dbReference>
<dbReference type="Pfam" id="PF14526">
    <property type="entry name" value="Cass2"/>
    <property type="match status" value="1"/>
</dbReference>
<dbReference type="InterPro" id="IPR050959">
    <property type="entry name" value="MarA-like"/>
</dbReference>
<dbReference type="Gene3D" id="3.20.80.10">
    <property type="entry name" value="Regulatory factor, effector binding domain"/>
    <property type="match status" value="1"/>
</dbReference>
<dbReference type="PROSITE" id="PS01124">
    <property type="entry name" value="HTH_ARAC_FAMILY_2"/>
    <property type="match status" value="1"/>
</dbReference>
<dbReference type="InterPro" id="IPR018060">
    <property type="entry name" value="HTH_AraC"/>
</dbReference>
<dbReference type="GO" id="GO:0003700">
    <property type="term" value="F:DNA-binding transcription factor activity"/>
    <property type="evidence" value="ECO:0007669"/>
    <property type="project" value="InterPro"/>
</dbReference>
<keyword evidence="6" id="KW-1185">Reference proteome</keyword>
<reference evidence="5" key="1">
    <citation type="submission" date="2020-09" db="EMBL/GenBank/DDBJ databases">
        <title>A novel bacterium of genus Paenibacillus, isolated from South China Sea.</title>
        <authorList>
            <person name="Huang H."/>
            <person name="Mo K."/>
            <person name="Hu Y."/>
        </authorList>
    </citation>
    <scope>NUCLEOTIDE SEQUENCE</scope>
    <source>
        <strain evidence="5">IB182493</strain>
    </source>
</reference>
<dbReference type="RefSeq" id="WP_190860210.1">
    <property type="nucleotide sequence ID" value="NZ_JACXIY010000011.1"/>
</dbReference>
<organism evidence="5 6">
    <name type="scientific">Paenibacillus arenilitoris</name>
    <dbReference type="NCBI Taxonomy" id="2772299"/>
    <lineage>
        <taxon>Bacteria</taxon>
        <taxon>Bacillati</taxon>
        <taxon>Bacillota</taxon>
        <taxon>Bacilli</taxon>
        <taxon>Bacillales</taxon>
        <taxon>Paenibacillaceae</taxon>
        <taxon>Paenibacillus</taxon>
    </lineage>
</organism>
<comment type="caution">
    <text evidence="5">The sequence shown here is derived from an EMBL/GenBank/DDBJ whole genome shotgun (WGS) entry which is preliminary data.</text>
</comment>
<accession>A0A927H5M5</accession>
<dbReference type="EMBL" id="JACXIY010000011">
    <property type="protein sequence ID" value="MBD2868698.1"/>
    <property type="molecule type" value="Genomic_DNA"/>
</dbReference>